<keyword evidence="3" id="KW-1185">Reference proteome</keyword>
<dbReference type="RefSeq" id="WP_344648661.1">
    <property type="nucleotide sequence ID" value="NZ_BAAAGX010000008.1"/>
</dbReference>
<accession>A0ABP3DLZ2</accession>
<dbReference type="GO" id="GO:0032259">
    <property type="term" value="P:methylation"/>
    <property type="evidence" value="ECO:0007669"/>
    <property type="project" value="UniProtKB-KW"/>
</dbReference>
<dbReference type="GO" id="GO:0008168">
    <property type="term" value="F:methyltransferase activity"/>
    <property type="evidence" value="ECO:0007669"/>
    <property type="project" value="UniProtKB-KW"/>
</dbReference>
<proteinExistence type="predicted"/>
<dbReference type="InterPro" id="IPR029063">
    <property type="entry name" value="SAM-dependent_MTases_sf"/>
</dbReference>
<gene>
    <name evidence="2" type="ORF">GCM10009539_21900</name>
</gene>
<dbReference type="EMBL" id="BAAAGX010000008">
    <property type="protein sequence ID" value="GAA0236206.1"/>
    <property type="molecule type" value="Genomic_DNA"/>
</dbReference>
<name>A0ABP3DLZ2_9ACTN</name>
<sequence>MTSAARLYGEGITALEAGRPHRLLVRNERGDLAPLALDDWHRPARPGDRSLLARCVGATLDAGCGPGRLAAALALAGRPVLAVDVVPAAVAAAGRRGAAALRRSVFGRVPGAGRWTSVLLADGNIGIGGDPVRLLRQVAGLLGAAGRVVVELVPPGAGRRYRFRLEHGRRYSEWVPWADLGADEIHRAAAAAGLVVDEEWDTDGRWFATLVRP</sequence>
<protein>
    <submittedName>
        <fullName evidence="2">Class I SAM-dependent methyltransferase</fullName>
    </submittedName>
</protein>
<dbReference type="Pfam" id="PF08241">
    <property type="entry name" value="Methyltransf_11"/>
    <property type="match status" value="1"/>
</dbReference>
<evidence type="ECO:0000259" key="1">
    <source>
        <dbReference type="Pfam" id="PF08241"/>
    </source>
</evidence>
<evidence type="ECO:0000313" key="2">
    <source>
        <dbReference type="EMBL" id="GAA0236206.1"/>
    </source>
</evidence>
<reference evidence="3" key="1">
    <citation type="journal article" date="2019" name="Int. J. Syst. Evol. Microbiol.">
        <title>The Global Catalogue of Microorganisms (GCM) 10K type strain sequencing project: providing services to taxonomists for standard genome sequencing and annotation.</title>
        <authorList>
            <consortium name="The Broad Institute Genomics Platform"/>
            <consortium name="The Broad Institute Genome Sequencing Center for Infectious Disease"/>
            <person name="Wu L."/>
            <person name="Ma J."/>
        </authorList>
    </citation>
    <scope>NUCLEOTIDE SEQUENCE [LARGE SCALE GENOMIC DNA]</scope>
    <source>
        <strain evidence="3">JCM 10425</strain>
    </source>
</reference>
<evidence type="ECO:0000313" key="3">
    <source>
        <dbReference type="Proteomes" id="UP001500967"/>
    </source>
</evidence>
<dbReference type="SUPFAM" id="SSF53335">
    <property type="entry name" value="S-adenosyl-L-methionine-dependent methyltransferases"/>
    <property type="match status" value="1"/>
</dbReference>
<dbReference type="InterPro" id="IPR013216">
    <property type="entry name" value="Methyltransf_11"/>
</dbReference>
<feature type="domain" description="Methyltransferase type 11" evidence="1">
    <location>
        <begin position="60"/>
        <end position="99"/>
    </location>
</feature>
<keyword evidence="2" id="KW-0808">Transferase</keyword>
<dbReference type="Gene3D" id="3.40.50.150">
    <property type="entry name" value="Vaccinia Virus protein VP39"/>
    <property type="match status" value="1"/>
</dbReference>
<comment type="caution">
    <text evidence="2">The sequence shown here is derived from an EMBL/GenBank/DDBJ whole genome shotgun (WGS) entry which is preliminary data.</text>
</comment>
<dbReference type="Proteomes" id="UP001500967">
    <property type="component" value="Unassembled WGS sequence"/>
</dbReference>
<organism evidence="2 3">
    <name type="scientific">Cryptosporangium japonicum</name>
    <dbReference type="NCBI Taxonomy" id="80872"/>
    <lineage>
        <taxon>Bacteria</taxon>
        <taxon>Bacillati</taxon>
        <taxon>Actinomycetota</taxon>
        <taxon>Actinomycetes</taxon>
        <taxon>Cryptosporangiales</taxon>
        <taxon>Cryptosporangiaceae</taxon>
        <taxon>Cryptosporangium</taxon>
    </lineage>
</organism>
<keyword evidence="2" id="KW-0489">Methyltransferase</keyword>